<accession>A0A7D9L835</accession>
<dbReference type="Proteomes" id="UP001152795">
    <property type="component" value="Unassembled WGS sequence"/>
</dbReference>
<feature type="non-terminal residue" evidence="1">
    <location>
        <position position="1"/>
    </location>
</feature>
<gene>
    <name evidence="1" type="ORF">PACLA_8A063174</name>
</gene>
<comment type="caution">
    <text evidence="1">The sequence shown here is derived from an EMBL/GenBank/DDBJ whole genome shotgun (WGS) entry which is preliminary data.</text>
</comment>
<name>A0A7D9L835_PARCT</name>
<protein>
    <submittedName>
        <fullName evidence="1">Uncharacterized protein</fullName>
    </submittedName>
</protein>
<feature type="non-terminal residue" evidence="1">
    <location>
        <position position="67"/>
    </location>
</feature>
<sequence>DQNTRITFEDGTDGHTVNEIEKECLNLTANEVNSSELSEADAFAQILERILTIEEKLNTKIDDVALQ</sequence>
<reference evidence="1" key="1">
    <citation type="submission" date="2020-04" db="EMBL/GenBank/DDBJ databases">
        <authorList>
            <person name="Alioto T."/>
            <person name="Alioto T."/>
            <person name="Gomez Garrido J."/>
        </authorList>
    </citation>
    <scope>NUCLEOTIDE SEQUENCE</scope>
    <source>
        <strain evidence="1">A484AB</strain>
    </source>
</reference>
<evidence type="ECO:0000313" key="2">
    <source>
        <dbReference type="Proteomes" id="UP001152795"/>
    </source>
</evidence>
<evidence type="ECO:0000313" key="1">
    <source>
        <dbReference type="EMBL" id="CAB4028280.1"/>
    </source>
</evidence>
<organism evidence="1 2">
    <name type="scientific">Paramuricea clavata</name>
    <name type="common">Red gorgonian</name>
    <name type="synonym">Violescent sea-whip</name>
    <dbReference type="NCBI Taxonomy" id="317549"/>
    <lineage>
        <taxon>Eukaryota</taxon>
        <taxon>Metazoa</taxon>
        <taxon>Cnidaria</taxon>
        <taxon>Anthozoa</taxon>
        <taxon>Octocorallia</taxon>
        <taxon>Malacalcyonacea</taxon>
        <taxon>Plexauridae</taxon>
        <taxon>Paramuricea</taxon>
    </lineage>
</organism>
<proteinExistence type="predicted"/>
<keyword evidence="2" id="KW-1185">Reference proteome</keyword>
<dbReference type="EMBL" id="CACRXK020015370">
    <property type="protein sequence ID" value="CAB4028280.1"/>
    <property type="molecule type" value="Genomic_DNA"/>
</dbReference>
<dbReference type="AlphaFoldDB" id="A0A7D9L835"/>